<dbReference type="EMBL" id="JAUJQL010000008">
    <property type="protein sequence ID" value="MDN7524622.1"/>
    <property type="molecule type" value="Genomic_DNA"/>
</dbReference>
<evidence type="ECO:0000313" key="2">
    <source>
        <dbReference type="Proteomes" id="UP001172217"/>
    </source>
</evidence>
<sequence length="151" mass="17097">MRHYFGVRQQDFLDVAPDRVITETDSVKGPFVAYLVTKRSKLIKNPVVMTSLRALYLGKLVRARDSQNPGVETFPQFRMSVENDLHCTGRTATIGIYVDPFDSMVRAHSHVRHQTPPSKLSTILMSLEAALVDQPIGLLRAERRCFLDRLG</sequence>
<name>A0ABT8NSQ7_9BURK</name>
<organism evidence="1 2">
    <name type="scientific">Burkholderia orbicola</name>
    <dbReference type="NCBI Taxonomy" id="2978683"/>
    <lineage>
        <taxon>Bacteria</taxon>
        <taxon>Pseudomonadati</taxon>
        <taxon>Pseudomonadota</taxon>
        <taxon>Betaproteobacteria</taxon>
        <taxon>Burkholderiales</taxon>
        <taxon>Burkholderiaceae</taxon>
        <taxon>Burkholderia</taxon>
        <taxon>Burkholderia cepacia complex</taxon>
    </lineage>
</organism>
<dbReference type="RefSeq" id="WP_193760030.1">
    <property type="nucleotide sequence ID" value="NZ_JAUJQL010000008.1"/>
</dbReference>
<reference evidence="1" key="1">
    <citation type="submission" date="2023-07" db="EMBL/GenBank/DDBJ databases">
        <title>A collection of bacterial strains from the Burkholderia cepacia Research Laboratory and Repository.</title>
        <authorList>
            <person name="Lipuma J."/>
            <person name="Spilker T."/>
            <person name="Caverly L."/>
        </authorList>
    </citation>
    <scope>NUCLEOTIDE SEQUENCE</scope>
    <source>
        <strain evidence="1">AU45194</strain>
    </source>
</reference>
<keyword evidence="2" id="KW-1185">Reference proteome</keyword>
<protein>
    <submittedName>
        <fullName evidence="1">Uncharacterized protein</fullName>
    </submittedName>
</protein>
<evidence type="ECO:0000313" key="1">
    <source>
        <dbReference type="EMBL" id="MDN7524622.1"/>
    </source>
</evidence>
<dbReference type="Proteomes" id="UP001172217">
    <property type="component" value="Unassembled WGS sequence"/>
</dbReference>
<accession>A0ABT8NSQ7</accession>
<gene>
    <name evidence="1" type="ORF">QZM70_16900</name>
</gene>
<comment type="caution">
    <text evidence="1">The sequence shown here is derived from an EMBL/GenBank/DDBJ whole genome shotgun (WGS) entry which is preliminary data.</text>
</comment>
<proteinExistence type="predicted"/>